<dbReference type="InterPro" id="IPR004408">
    <property type="entry name" value="Biotin_CoA_COase_ligase"/>
</dbReference>
<dbReference type="HAMAP" id="MF_00978">
    <property type="entry name" value="Bifunct_BirA"/>
    <property type="match status" value="1"/>
</dbReference>
<keyword evidence="9" id="KW-1185">Reference proteome</keyword>
<dbReference type="NCBIfam" id="NF008847">
    <property type="entry name" value="PRK11886.1-2"/>
    <property type="match status" value="1"/>
</dbReference>
<dbReference type="Gene3D" id="2.30.30.100">
    <property type="match status" value="1"/>
</dbReference>
<dbReference type="InterPro" id="IPR036388">
    <property type="entry name" value="WH-like_DNA-bd_sf"/>
</dbReference>
<comment type="similarity">
    <text evidence="6">Belongs to the biotin--protein ligase family.</text>
</comment>
<dbReference type="PANTHER" id="PTHR12835:SF5">
    <property type="entry name" value="BIOTIN--PROTEIN LIGASE"/>
    <property type="match status" value="1"/>
</dbReference>
<evidence type="ECO:0000256" key="5">
    <source>
        <dbReference type="ARBA" id="ARBA00047846"/>
    </source>
</evidence>
<dbReference type="EC" id="6.3.4.15" evidence="6"/>
<keyword evidence="6" id="KW-0804">Transcription</keyword>
<evidence type="ECO:0000256" key="4">
    <source>
        <dbReference type="ARBA" id="ARBA00023267"/>
    </source>
</evidence>
<dbReference type="InterPro" id="IPR045864">
    <property type="entry name" value="aa-tRNA-synth_II/BPL/LPL"/>
</dbReference>
<dbReference type="Proteomes" id="UP000595278">
    <property type="component" value="Chromosome"/>
</dbReference>
<dbReference type="Gene3D" id="3.30.930.10">
    <property type="entry name" value="Bira Bifunctional Protein, Domain 2"/>
    <property type="match status" value="1"/>
</dbReference>
<evidence type="ECO:0000259" key="7">
    <source>
        <dbReference type="PROSITE" id="PS51733"/>
    </source>
</evidence>
<name>A0A974NEP8_9GAMM</name>
<comment type="caution">
    <text evidence="6">Lacks conserved residue(s) required for the propagation of feature annotation.</text>
</comment>
<evidence type="ECO:0000313" key="9">
    <source>
        <dbReference type="Proteomes" id="UP000595278"/>
    </source>
</evidence>
<dbReference type="PANTHER" id="PTHR12835">
    <property type="entry name" value="BIOTIN PROTEIN LIGASE"/>
    <property type="match status" value="1"/>
</dbReference>
<accession>A0A974NEP8</accession>
<dbReference type="Pfam" id="PF02237">
    <property type="entry name" value="BPL_C"/>
    <property type="match status" value="1"/>
</dbReference>
<keyword evidence="6" id="KW-0678">Repressor</keyword>
<dbReference type="GO" id="GO:0005737">
    <property type="term" value="C:cytoplasm"/>
    <property type="evidence" value="ECO:0007669"/>
    <property type="project" value="TreeGrafter"/>
</dbReference>
<keyword evidence="6" id="KW-0238">DNA-binding</keyword>
<dbReference type="KEGG" id="eaz:JHT90_13660"/>
<dbReference type="RefSeq" id="WP_201091969.1">
    <property type="nucleotide sequence ID" value="NZ_CP067393.1"/>
</dbReference>
<sequence length="322" mass="35842">MTLLITLLADGKFHSGEELGKALNISRAAVWKRLKKLENDTNLTIHSVKGKGYKLDSALSLLDNKLLNQQINQWPITVLPKVNSTNTECFRLLNTGMPAPLAVTAEQQTAGKGRRGRQWVSPYGQNLYYSLLIALKNGSHQLEGLSLTVGLAVLQAIKKMGLTQAGLKWPNDLLFGNKKLCGILLEITGDPADICHVVIGIGINVNMPKAITEINQPWTSLRQELGALIDRNKLLIELNHSLSYYLKTHYQHGFRALKDEWQENNLWQHKTVNLLQGNQQITGEMLGVDDNGALKLLVNNEIQYFNAGEVSLRLATPTHDQN</sequence>
<dbReference type="SUPFAM" id="SSF50037">
    <property type="entry name" value="C-terminal domain of transcriptional repressors"/>
    <property type="match status" value="1"/>
</dbReference>
<dbReference type="InterPro" id="IPR004143">
    <property type="entry name" value="BPL_LPL_catalytic"/>
</dbReference>
<dbReference type="Pfam" id="PF03099">
    <property type="entry name" value="BPL_LplA_LipB"/>
    <property type="match status" value="1"/>
</dbReference>
<comment type="catalytic activity">
    <reaction evidence="5 6">
        <text>biotin + L-lysyl-[protein] + ATP = N(6)-biotinyl-L-lysyl-[protein] + AMP + diphosphate + H(+)</text>
        <dbReference type="Rhea" id="RHEA:11756"/>
        <dbReference type="Rhea" id="RHEA-COMP:9752"/>
        <dbReference type="Rhea" id="RHEA-COMP:10505"/>
        <dbReference type="ChEBI" id="CHEBI:15378"/>
        <dbReference type="ChEBI" id="CHEBI:29969"/>
        <dbReference type="ChEBI" id="CHEBI:30616"/>
        <dbReference type="ChEBI" id="CHEBI:33019"/>
        <dbReference type="ChEBI" id="CHEBI:57586"/>
        <dbReference type="ChEBI" id="CHEBI:83144"/>
        <dbReference type="ChEBI" id="CHEBI:456215"/>
        <dbReference type="EC" id="6.3.4.15"/>
    </reaction>
</comment>
<dbReference type="InterPro" id="IPR003142">
    <property type="entry name" value="BPL_C"/>
</dbReference>
<proteinExistence type="inferred from homology"/>
<dbReference type="CDD" id="cd16442">
    <property type="entry name" value="BPL"/>
    <property type="match status" value="1"/>
</dbReference>
<dbReference type="GO" id="GO:0003677">
    <property type="term" value="F:DNA binding"/>
    <property type="evidence" value="ECO:0007669"/>
    <property type="project" value="UniProtKB-UniRule"/>
</dbReference>
<dbReference type="Pfam" id="PF08279">
    <property type="entry name" value="HTH_11"/>
    <property type="match status" value="1"/>
</dbReference>
<dbReference type="InterPro" id="IPR013196">
    <property type="entry name" value="HTH_11"/>
</dbReference>
<reference evidence="8 9" key="1">
    <citation type="submission" date="2021-01" db="EMBL/GenBank/DDBJ databases">
        <title>Entomomonas sp. F2A isolated from a house cricket (Acheta domesticus).</title>
        <authorList>
            <person name="Spergser J."/>
            <person name="Busse H.-J."/>
        </authorList>
    </citation>
    <scope>NUCLEOTIDE SEQUENCE [LARGE SCALE GENOMIC DNA]</scope>
    <source>
        <strain evidence="8 9">F2A</strain>
    </source>
</reference>
<feature type="binding site" evidence="6">
    <location>
        <begin position="84"/>
        <end position="86"/>
    </location>
    <ligand>
        <name>biotin</name>
        <dbReference type="ChEBI" id="CHEBI:57586"/>
    </ligand>
</feature>
<dbReference type="Gene3D" id="1.10.10.10">
    <property type="entry name" value="Winged helix-like DNA-binding domain superfamily/Winged helix DNA-binding domain"/>
    <property type="match status" value="1"/>
</dbReference>
<keyword evidence="2 6" id="KW-0547">Nucleotide-binding</keyword>
<evidence type="ECO:0000313" key="8">
    <source>
        <dbReference type="EMBL" id="QQP85406.1"/>
    </source>
</evidence>
<dbReference type="InterPro" id="IPR036390">
    <property type="entry name" value="WH_DNA-bd_sf"/>
</dbReference>
<protein>
    <recommendedName>
        <fullName evidence="6">Bifunctional ligase/repressor BirA</fullName>
    </recommendedName>
    <alternativeName>
        <fullName evidence="6">Biotin operon repressor</fullName>
    </alternativeName>
    <alternativeName>
        <fullName evidence="6">Biotin--[acetyl-CoA-carboxylase] ligase</fullName>
        <ecNumber evidence="6">6.3.4.15</ecNumber>
    </alternativeName>
    <alternativeName>
        <fullName evidence="6">Biotin--protein ligase</fullName>
    </alternativeName>
    <alternativeName>
        <fullName evidence="6">Biotin-[acetyl-CoA carboxylase] synthetase</fullName>
    </alternativeName>
</protein>
<feature type="binding site" evidence="6">
    <location>
        <position position="179"/>
    </location>
    <ligand>
        <name>biotin</name>
        <dbReference type="ChEBI" id="CHEBI:57586"/>
    </ligand>
</feature>
<evidence type="ECO:0000256" key="1">
    <source>
        <dbReference type="ARBA" id="ARBA00022598"/>
    </source>
</evidence>
<dbReference type="SUPFAM" id="SSF46785">
    <property type="entry name" value="Winged helix' DNA-binding domain"/>
    <property type="match status" value="1"/>
</dbReference>
<dbReference type="GO" id="GO:0006355">
    <property type="term" value="P:regulation of DNA-templated transcription"/>
    <property type="evidence" value="ECO:0007669"/>
    <property type="project" value="UniProtKB-UniRule"/>
</dbReference>
<dbReference type="AlphaFoldDB" id="A0A974NEP8"/>
<feature type="domain" description="BPL/LPL catalytic" evidence="7">
    <location>
        <begin position="61"/>
        <end position="250"/>
    </location>
</feature>
<dbReference type="GO" id="GO:0004077">
    <property type="term" value="F:biotin--[biotin carboxyl-carrier protein] ligase activity"/>
    <property type="evidence" value="ECO:0007669"/>
    <property type="project" value="UniProtKB-UniRule"/>
</dbReference>
<dbReference type="EMBL" id="CP067393">
    <property type="protein sequence ID" value="QQP85406.1"/>
    <property type="molecule type" value="Genomic_DNA"/>
</dbReference>
<dbReference type="InterPro" id="IPR008988">
    <property type="entry name" value="Transcriptional_repressor_C"/>
</dbReference>
<keyword evidence="3 6" id="KW-0067">ATP-binding</keyword>
<dbReference type="NCBIfam" id="TIGR00121">
    <property type="entry name" value="birA_ligase"/>
    <property type="match status" value="1"/>
</dbReference>
<evidence type="ECO:0000256" key="2">
    <source>
        <dbReference type="ARBA" id="ARBA00022741"/>
    </source>
</evidence>
<feature type="binding site" evidence="6">
    <location>
        <position position="108"/>
    </location>
    <ligand>
        <name>biotin</name>
        <dbReference type="ChEBI" id="CHEBI:57586"/>
    </ligand>
</feature>
<keyword evidence="4 6" id="KW-0092">Biotin</keyword>
<dbReference type="PROSITE" id="PS51733">
    <property type="entry name" value="BPL_LPL_CATALYTIC"/>
    <property type="match status" value="1"/>
</dbReference>
<dbReference type="SUPFAM" id="SSF55681">
    <property type="entry name" value="Class II aaRS and biotin synthetases"/>
    <property type="match status" value="1"/>
</dbReference>
<comment type="function">
    <text evidence="6">Acts both as a biotin--[acetyl-CoA-carboxylase] ligase and a biotin-operon repressor. In the presence of ATP, BirA activates biotin to form the BirA-biotinyl-5'-adenylate (BirA-bio-5'-AMP or holoBirA) complex. HoloBirA can either transfer the biotinyl moiety to the biotin carboxyl carrier protein (BCCP) subunit of acetyl-CoA carboxylase, or bind to the biotin operator site and inhibit transcription of the operon.</text>
</comment>
<dbReference type="InterPro" id="IPR030855">
    <property type="entry name" value="Bifunct_BirA"/>
</dbReference>
<feature type="DNA-binding region" description="H-T-H motif" evidence="6">
    <location>
        <begin position="16"/>
        <end position="35"/>
    </location>
</feature>
<keyword evidence="6" id="KW-0805">Transcription regulation</keyword>
<gene>
    <name evidence="6 8" type="primary">birA</name>
    <name evidence="8" type="ORF">JHT90_13660</name>
</gene>
<keyword evidence="1 6" id="KW-0436">Ligase</keyword>
<organism evidence="8 9">
    <name type="scientific">Entomomonas asaccharolytica</name>
    <dbReference type="NCBI Taxonomy" id="2785331"/>
    <lineage>
        <taxon>Bacteria</taxon>
        <taxon>Pseudomonadati</taxon>
        <taxon>Pseudomonadota</taxon>
        <taxon>Gammaproteobacteria</taxon>
        <taxon>Pseudomonadales</taxon>
        <taxon>Pseudomonadaceae</taxon>
        <taxon>Entomomonas</taxon>
    </lineage>
</organism>
<evidence type="ECO:0000256" key="3">
    <source>
        <dbReference type="ARBA" id="ARBA00022840"/>
    </source>
</evidence>
<dbReference type="GO" id="GO:0005524">
    <property type="term" value="F:ATP binding"/>
    <property type="evidence" value="ECO:0007669"/>
    <property type="project" value="UniProtKB-UniRule"/>
</dbReference>
<dbReference type="NCBIfam" id="NF008848">
    <property type="entry name" value="PRK11886.1-3"/>
    <property type="match status" value="1"/>
</dbReference>
<evidence type="ECO:0000256" key="6">
    <source>
        <dbReference type="HAMAP-Rule" id="MF_00978"/>
    </source>
</evidence>